<dbReference type="EMBL" id="GG692429">
    <property type="protein sequence ID" value="EER39240.1"/>
    <property type="molecule type" value="Genomic_DNA"/>
</dbReference>
<feature type="transmembrane region" description="Helical" evidence="1">
    <location>
        <begin position="93"/>
        <end position="114"/>
    </location>
</feature>
<keyword evidence="1" id="KW-0812">Transmembrane</keyword>
<keyword evidence="1" id="KW-1133">Transmembrane helix</keyword>
<dbReference type="Proteomes" id="UP000002624">
    <property type="component" value="Unassembled WGS sequence"/>
</dbReference>
<organism evidence="2 3">
    <name type="scientific">Ajellomyces capsulatus (strain H143)</name>
    <name type="common">Darling's disease fungus</name>
    <name type="synonym">Histoplasma capsulatum</name>
    <dbReference type="NCBI Taxonomy" id="544712"/>
    <lineage>
        <taxon>Eukaryota</taxon>
        <taxon>Fungi</taxon>
        <taxon>Dikarya</taxon>
        <taxon>Ascomycota</taxon>
        <taxon>Pezizomycotina</taxon>
        <taxon>Eurotiomycetes</taxon>
        <taxon>Eurotiomycetidae</taxon>
        <taxon>Onygenales</taxon>
        <taxon>Ajellomycetaceae</taxon>
        <taxon>Histoplasma</taxon>
    </lineage>
</organism>
<keyword evidence="1" id="KW-0472">Membrane</keyword>
<sequence>MSSFAGVDSLRRILSGYMVTLGLVRLRARALDMRRFLLFSISEAIAPPQCLVYQNVFIICIQYGLDQCVSVAVTSKDFQDRYPESTQEFSQEFSSSVTILVLFTCYTLVSCLLVRVRG</sequence>
<name>C6HJG4_AJECH</name>
<protein>
    <submittedName>
        <fullName evidence="2">Uncharacterized protein</fullName>
    </submittedName>
</protein>
<dbReference type="VEuPathDB" id="FungiDB:HCDG_06345"/>
<evidence type="ECO:0000256" key="1">
    <source>
        <dbReference type="SAM" id="Phobius"/>
    </source>
</evidence>
<reference evidence="3" key="1">
    <citation type="submission" date="2009-05" db="EMBL/GenBank/DDBJ databases">
        <title>The genome sequence of Ajellomyces capsulatus strain H143.</title>
        <authorList>
            <person name="Champion M."/>
            <person name="Cuomo C.A."/>
            <person name="Ma L.-J."/>
            <person name="Henn M.R."/>
            <person name="Sil A."/>
            <person name="Goldman B."/>
            <person name="Young S.K."/>
            <person name="Kodira C.D."/>
            <person name="Zeng Q."/>
            <person name="Koehrsen M."/>
            <person name="Alvarado L."/>
            <person name="Berlin A.M."/>
            <person name="Borenstein D."/>
            <person name="Chen Z."/>
            <person name="Engels R."/>
            <person name="Freedman E."/>
            <person name="Gellesch M."/>
            <person name="Goldberg J."/>
            <person name="Griggs A."/>
            <person name="Gujja S."/>
            <person name="Heiman D.I."/>
            <person name="Hepburn T.A."/>
            <person name="Howarth C."/>
            <person name="Jen D."/>
            <person name="Larson L."/>
            <person name="Lewis B."/>
            <person name="Mehta T."/>
            <person name="Park D."/>
            <person name="Pearson M."/>
            <person name="Roberts A."/>
            <person name="Saif S."/>
            <person name="Shea T.D."/>
            <person name="Shenoy N."/>
            <person name="Sisk P."/>
            <person name="Stolte C."/>
            <person name="Sykes S."/>
            <person name="Walk T."/>
            <person name="White J."/>
            <person name="Yandava C."/>
            <person name="Klein B."/>
            <person name="McEwen J.G."/>
            <person name="Puccia R."/>
            <person name="Goldman G.H."/>
            <person name="Felipe M.S."/>
            <person name="Nino-Vega G."/>
            <person name="San-Blas G."/>
            <person name="Taylor J.W."/>
            <person name="Mendoza L."/>
            <person name="Galagan J.E."/>
            <person name="Nusbaum C."/>
            <person name="Birren B.W."/>
        </authorList>
    </citation>
    <scope>NUCLEOTIDE SEQUENCE [LARGE SCALE GENOMIC DNA]</scope>
    <source>
        <strain evidence="3">H143</strain>
    </source>
</reference>
<evidence type="ECO:0000313" key="3">
    <source>
        <dbReference type="Proteomes" id="UP000002624"/>
    </source>
</evidence>
<proteinExistence type="predicted"/>
<gene>
    <name evidence="2" type="ORF">HCDG_06345</name>
</gene>
<dbReference type="AlphaFoldDB" id="C6HJG4"/>
<accession>C6HJG4</accession>
<dbReference type="HOGENOM" id="CLU_2072451_0_0_1"/>
<evidence type="ECO:0000313" key="2">
    <source>
        <dbReference type="EMBL" id="EER39240.1"/>
    </source>
</evidence>